<evidence type="ECO:0000256" key="1">
    <source>
        <dbReference type="ARBA" id="ARBA00022490"/>
    </source>
</evidence>
<evidence type="ECO:0000256" key="2">
    <source>
        <dbReference type="RuleBase" id="RU369002"/>
    </source>
</evidence>
<proteinExistence type="predicted"/>
<evidence type="ECO:0000313" key="5">
    <source>
        <dbReference type="Proteomes" id="UP000230233"/>
    </source>
</evidence>
<dbReference type="OrthoDB" id="6507044at2759"/>
<dbReference type="InterPro" id="IPR002075">
    <property type="entry name" value="NTF2_dom"/>
</dbReference>
<dbReference type="PROSITE" id="PS50177">
    <property type="entry name" value="NTF2_DOMAIN"/>
    <property type="match status" value="1"/>
</dbReference>
<dbReference type="Pfam" id="PF02136">
    <property type="entry name" value="NTF2"/>
    <property type="match status" value="1"/>
</dbReference>
<keyword evidence="2" id="KW-0653">Protein transport</keyword>
<dbReference type="Proteomes" id="UP000230233">
    <property type="component" value="Chromosome I"/>
</dbReference>
<keyword evidence="5" id="KW-1185">Reference proteome</keyword>
<comment type="subcellular location">
    <subcellularLocation>
        <location evidence="2">Cytoplasm</location>
    </subcellularLocation>
    <subcellularLocation>
        <location evidence="2">Nucleus</location>
    </subcellularLocation>
</comment>
<dbReference type="AlphaFoldDB" id="A0A2G5VKC4"/>
<dbReference type="CDD" id="cd00780">
    <property type="entry name" value="NTF2"/>
    <property type="match status" value="1"/>
</dbReference>
<reference evidence="5" key="1">
    <citation type="submission" date="2017-10" db="EMBL/GenBank/DDBJ databases">
        <title>Rapid genome shrinkage in a self-fertile nematode reveals novel sperm competition proteins.</title>
        <authorList>
            <person name="Yin D."/>
            <person name="Schwarz E.M."/>
            <person name="Thomas C.G."/>
            <person name="Felde R.L."/>
            <person name="Korf I.F."/>
            <person name="Cutter A.D."/>
            <person name="Schartner C.M."/>
            <person name="Ralston E.J."/>
            <person name="Meyer B.J."/>
            <person name="Haag E.S."/>
        </authorList>
    </citation>
    <scope>NUCLEOTIDE SEQUENCE [LARGE SCALE GENOMIC DNA]</scope>
    <source>
        <strain evidence="5">JU1422</strain>
    </source>
</reference>
<dbReference type="GO" id="GO:0005635">
    <property type="term" value="C:nuclear envelope"/>
    <property type="evidence" value="ECO:0007669"/>
    <property type="project" value="UniProtKB-ARBA"/>
</dbReference>
<name>A0A2G5VKC4_9PELO</name>
<dbReference type="EMBL" id="PDUG01000001">
    <property type="protein sequence ID" value="PIC52056.1"/>
    <property type="molecule type" value="Genomic_DNA"/>
</dbReference>
<dbReference type="GO" id="GO:0005737">
    <property type="term" value="C:cytoplasm"/>
    <property type="evidence" value="ECO:0007669"/>
    <property type="project" value="UniProtKB-SubCell"/>
</dbReference>
<keyword evidence="1 2" id="KW-0963">Cytoplasm</keyword>
<evidence type="ECO:0000259" key="3">
    <source>
        <dbReference type="PROSITE" id="PS50177"/>
    </source>
</evidence>
<organism evidence="4 5">
    <name type="scientific">Caenorhabditis nigoni</name>
    <dbReference type="NCBI Taxonomy" id="1611254"/>
    <lineage>
        <taxon>Eukaryota</taxon>
        <taxon>Metazoa</taxon>
        <taxon>Ecdysozoa</taxon>
        <taxon>Nematoda</taxon>
        <taxon>Chromadorea</taxon>
        <taxon>Rhabditida</taxon>
        <taxon>Rhabditina</taxon>
        <taxon>Rhabditomorpha</taxon>
        <taxon>Rhabditoidea</taxon>
        <taxon>Rhabditidae</taxon>
        <taxon>Peloderinae</taxon>
        <taxon>Caenorhabditis</taxon>
    </lineage>
</organism>
<dbReference type="SUPFAM" id="SSF54427">
    <property type="entry name" value="NTF2-like"/>
    <property type="match status" value="1"/>
</dbReference>
<keyword evidence="2" id="KW-0813">Transport</keyword>
<feature type="domain" description="NTF2" evidence="3">
    <location>
        <begin position="10"/>
        <end position="128"/>
    </location>
</feature>
<keyword evidence="2" id="KW-0539">Nucleus</keyword>
<dbReference type="STRING" id="1611254.A0A2G5VKC4"/>
<dbReference type="InterPro" id="IPR018222">
    <property type="entry name" value="Nuclear_transport_factor_2_euk"/>
</dbReference>
<dbReference type="Gene3D" id="3.10.450.50">
    <property type="match status" value="1"/>
</dbReference>
<dbReference type="GO" id="GO:0051028">
    <property type="term" value="P:mRNA transport"/>
    <property type="evidence" value="ECO:0007669"/>
    <property type="project" value="UniProtKB-UniRule"/>
</dbReference>
<comment type="caution">
    <text evidence="4">The sequence shown here is derived from an EMBL/GenBank/DDBJ whole genome shotgun (WGS) entry which is preliminary data.</text>
</comment>
<dbReference type="InterPro" id="IPR032710">
    <property type="entry name" value="NTF2-like_dom_sf"/>
</dbReference>
<dbReference type="FunFam" id="3.10.450.50:FF:000005">
    <property type="entry name" value="Nuclear transport factor 2"/>
    <property type="match status" value="1"/>
</dbReference>
<sequence>MSFNQDYANVANAFIGHYYSLFDVPDGAARAQGLSDLYDPDNSYMTFEGQQARGRAAILEKFTTLGFTTIQRAITVIDSQPLYDGSIQVMVLGQLKTDEDPINPFSQVFILRPNNQGSFFIGNEIFRLSLHNN</sequence>
<comment type="function">
    <text evidence="2">Has a role in nuclear-cytoplasmic transport of proteins and mRNAs.</text>
</comment>
<protein>
    <recommendedName>
        <fullName evidence="2">NTF2-related export protein</fullName>
    </recommendedName>
</protein>
<evidence type="ECO:0000313" key="4">
    <source>
        <dbReference type="EMBL" id="PIC52056.1"/>
    </source>
</evidence>
<dbReference type="InterPro" id="IPR045875">
    <property type="entry name" value="NTF2"/>
</dbReference>
<dbReference type="GO" id="GO:0006606">
    <property type="term" value="P:protein import into nucleus"/>
    <property type="evidence" value="ECO:0007669"/>
    <property type="project" value="UniProtKB-ARBA"/>
</dbReference>
<gene>
    <name evidence="4" type="primary">Cni-ran-4</name>
    <name evidence="4" type="synonym">Cnig_chr_I.g2319</name>
    <name evidence="4" type="ORF">B9Z55_002319</name>
</gene>
<accession>A0A2G5VKC4</accession>
<dbReference type="PANTHER" id="PTHR12612">
    <property type="entry name" value="NUCLEAR TRANSPORT FACTOR 2"/>
    <property type="match status" value="1"/>
</dbReference>